<comment type="caution">
    <text evidence="1">The sequence shown here is derived from an EMBL/GenBank/DDBJ whole genome shotgun (WGS) entry which is preliminary data.</text>
</comment>
<name>A0ACC2DTC8_DIPCM</name>
<evidence type="ECO:0000313" key="2">
    <source>
        <dbReference type="Proteomes" id="UP001162992"/>
    </source>
</evidence>
<accession>A0ACC2DTC8</accession>
<dbReference type="Proteomes" id="UP001162992">
    <property type="component" value="Chromosome 5"/>
</dbReference>
<dbReference type="EMBL" id="CM055096">
    <property type="protein sequence ID" value="KAJ7557535.1"/>
    <property type="molecule type" value="Genomic_DNA"/>
</dbReference>
<keyword evidence="2" id="KW-1185">Reference proteome</keyword>
<organism evidence="1 2">
    <name type="scientific">Diphasiastrum complanatum</name>
    <name type="common">Issler's clubmoss</name>
    <name type="synonym">Lycopodium complanatum</name>
    <dbReference type="NCBI Taxonomy" id="34168"/>
    <lineage>
        <taxon>Eukaryota</taxon>
        <taxon>Viridiplantae</taxon>
        <taxon>Streptophyta</taxon>
        <taxon>Embryophyta</taxon>
        <taxon>Tracheophyta</taxon>
        <taxon>Lycopodiopsida</taxon>
        <taxon>Lycopodiales</taxon>
        <taxon>Lycopodiaceae</taxon>
        <taxon>Lycopodioideae</taxon>
        <taxon>Diphasiastrum</taxon>
    </lineage>
</organism>
<proteinExistence type="predicted"/>
<reference evidence="2" key="1">
    <citation type="journal article" date="2024" name="Proc. Natl. Acad. Sci. U.S.A.">
        <title>Extraordinary preservation of gene collinearity over three hundred million years revealed in homosporous lycophytes.</title>
        <authorList>
            <person name="Li C."/>
            <person name="Wickell D."/>
            <person name="Kuo L.Y."/>
            <person name="Chen X."/>
            <person name="Nie B."/>
            <person name="Liao X."/>
            <person name="Peng D."/>
            <person name="Ji J."/>
            <person name="Jenkins J."/>
            <person name="Williams M."/>
            <person name="Shu S."/>
            <person name="Plott C."/>
            <person name="Barry K."/>
            <person name="Rajasekar S."/>
            <person name="Grimwood J."/>
            <person name="Han X."/>
            <person name="Sun S."/>
            <person name="Hou Z."/>
            <person name="He W."/>
            <person name="Dai G."/>
            <person name="Sun C."/>
            <person name="Schmutz J."/>
            <person name="Leebens-Mack J.H."/>
            <person name="Li F.W."/>
            <person name="Wang L."/>
        </authorList>
    </citation>
    <scope>NUCLEOTIDE SEQUENCE [LARGE SCALE GENOMIC DNA]</scope>
    <source>
        <strain evidence="2">cv. PW_Plant_1</strain>
    </source>
</reference>
<evidence type="ECO:0000313" key="1">
    <source>
        <dbReference type="EMBL" id="KAJ7557535.1"/>
    </source>
</evidence>
<sequence>MDAFGGAEPQLKRFRPFGPANGSSGAREMIECKHYNTAQGCAFGSSCRFQHAPVTTGEVEALPPNASTKTKPCSKFFSTSGCSYGENCHFQHYVPGGVGALGKIGFGTSGVTSGPKNLVLSTIKKEGGLNNLLKTRICNLYGTADGCGFGDKCHFAHGEQELRKSNALPLAKEQAALSSFDGSLSADSLLGASGVEKRSSGIAQGRYEPTPPGIVPAAASFGASSTAKISIEASVAGIVIGKAGVNAKQISRLTGARLVVRDHETDPAFKNIELEGSFDQIKLASQMVQEVLIHKDTISTKPTGFVAANNFKTKMCENYSKGVCTFRERCHFAHSASELRDHSFRP</sequence>
<gene>
    <name evidence="1" type="ORF">O6H91_05G131100</name>
</gene>
<protein>
    <submittedName>
        <fullName evidence="1">Uncharacterized protein</fullName>
    </submittedName>
</protein>